<dbReference type="EMBL" id="SNXW01000007">
    <property type="protein sequence ID" value="TDP81714.1"/>
    <property type="molecule type" value="Genomic_DNA"/>
</dbReference>
<comment type="caution">
    <text evidence="2">The sequence shown here is derived from an EMBL/GenBank/DDBJ whole genome shotgun (WGS) entry which is preliminary data.</text>
</comment>
<dbReference type="Proteomes" id="UP000294593">
    <property type="component" value="Unassembled WGS sequence"/>
</dbReference>
<dbReference type="Gene3D" id="3.30.1490.300">
    <property type="match status" value="1"/>
</dbReference>
<accession>A0A4R6R7A9</accession>
<evidence type="ECO:0000313" key="2">
    <source>
        <dbReference type="EMBL" id="TDP81714.1"/>
    </source>
</evidence>
<dbReference type="AlphaFoldDB" id="A0A4R6R7A9"/>
<keyword evidence="1" id="KW-0472">Membrane</keyword>
<evidence type="ECO:0000256" key="1">
    <source>
        <dbReference type="SAM" id="Phobius"/>
    </source>
</evidence>
<dbReference type="Gene3D" id="3.30.420.40">
    <property type="match status" value="2"/>
</dbReference>
<name>A0A4R6R7A9_9BURK</name>
<feature type="transmembrane region" description="Helical" evidence="1">
    <location>
        <begin position="339"/>
        <end position="359"/>
    </location>
</feature>
<sequence>MLFKRKRIERADMVGAARSGSLVSCASVETAEDGLPVLSRLFTQHADTQADVIHVLQREWKRRVPATALVLDRGQYSLAATEAPDVPREEWAEALRWQLSDLVEYPVDDAVLQLLAVPEATQLRASNASIVLMCSHQQALQLDTEAADEGMVWSAIEVPETALRNICALGEEDGKAHALMVFGEHYSVLVVTFQGELLMARTIEVALSSDTQDEGSRSAAIGRAGLEILRTLDTFERIHSQVVLAHVSVALPQGFENAIEVLRDLVYQPLKCLQLSEHLDLSRMGEQGERIGQVASFNELCAIGAALRPWSERRGVLQISMQLPQGALAEPSWGLEKGATWAGALVAVAVVASVGLNLWGMRQQRLADELEKSVAGLGGTTTGTAPRPRILVELEELRETEQRQRAIKDALTRMSAEAVGSYSGYLKALSRQSQGSLWITGLTVQPNGLDVELRGRMTDPRQLPVYLEHLAAEQLFRGRRFAQLEIKSLATSEQTAHANVSEFSLRARANGAAAAASSADAADGKEGARP</sequence>
<protein>
    <recommendedName>
        <fullName evidence="4">MSHA biogenesis protein MshI</fullName>
    </recommendedName>
</protein>
<keyword evidence="1" id="KW-1133">Transmembrane helix</keyword>
<reference evidence="2 3" key="1">
    <citation type="submission" date="2019-03" db="EMBL/GenBank/DDBJ databases">
        <title>Genomic Encyclopedia of Type Strains, Phase IV (KMG-IV): sequencing the most valuable type-strain genomes for metagenomic binning, comparative biology and taxonomic classification.</title>
        <authorList>
            <person name="Goeker M."/>
        </authorList>
    </citation>
    <scope>NUCLEOTIDE SEQUENCE [LARGE SCALE GENOMIC DNA]</scope>
    <source>
        <strain evidence="2 3">DSM 11901</strain>
    </source>
</reference>
<evidence type="ECO:0000313" key="3">
    <source>
        <dbReference type="Proteomes" id="UP000294593"/>
    </source>
</evidence>
<organism evidence="2 3">
    <name type="scientific">Aquabacterium commune</name>
    <dbReference type="NCBI Taxonomy" id="70586"/>
    <lineage>
        <taxon>Bacteria</taxon>
        <taxon>Pseudomonadati</taxon>
        <taxon>Pseudomonadota</taxon>
        <taxon>Betaproteobacteria</taxon>
        <taxon>Burkholderiales</taxon>
        <taxon>Aquabacterium</taxon>
    </lineage>
</organism>
<proteinExistence type="predicted"/>
<evidence type="ECO:0008006" key="4">
    <source>
        <dbReference type="Google" id="ProtNLM"/>
    </source>
</evidence>
<keyword evidence="1" id="KW-0812">Transmembrane</keyword>
<gene>
    <name evidence="2" type="ORF">EV672_107145</name>
</gene>
<keyword evidence="3" id="KW-1185">Reference proteome</keyword>